<dbReference type="Proteomes" id="UP000237673">
    <property type="component" value="Chromosome"/>
</dbReference>
<name>A0ABN5HBR2_9GAMM</name>
<keyword evidence="1" id="KW-0732">Signal</keyword>
<organism evidence="2 3">
    <name type="scientific">Mixta calida</name>
    <dbReference type="NCBI Taxonomy" id="665913"/>
    <lineage>
        <taxon>Bacteria</taxon>
        <taxon>Pseudomonadati</taxon>
        <taxon>Pseudomonadota</taxon>
        <taxon>Gammaproteobacteria</taxon>
        <taxon>Enterobacterales</taxon>
        <taxon>Erwiniaceae</taxon>
        <taxon>Mixta</taxon>
    </lineage>
</organism>
<protein>
    <submittedName>
        <fullName evidence="2">Uncharacterized protein</fullName>
    </submittedName>
</protein>
<feature type="signal peptide" evidence="1">
    <location>
        <begin position="1"/>
        <end position="24"/>
    </location>
</feature>
<keyword evidence="3" id="KW-1185">Reference proteome</keyword>
<dbReference type="RefSeq" id="WP_038624958.1">
    <property type="nucleotide sequence ID" value="NZ_CAXOMJ010000027.1"/>
</dbReference>
<evidence type="ECO:0000313" key="2">
    <source>
        <dbReference type="EMBL" id="AUY26067.1"/>
    </source>
</evidence>
<evidence type="ECO:0000313" key="3">
    <source>
        <dbReference type="Proteomes" id="UP000237673"/>
    </source>
</evidence>
<proteinExistence type="predicted"/>
<sequence>MSLCFYRLPLLASLLFGLAFPLYADPLTQSNPMTDCLNSHILPQMGSNATPESVVNQAFLLCKPFTDGWLSAYPPPRRQQLEHALRQFYLDRLNAALMRR</sequence>
<dbReference type="GeneID" id="84633457"/>
<accession>A0ABN5HBR2</accession>
<gene>
    <name evidence="2" type="ORF">C2E16_14895</name>
</gene>
<feature type="chain" id="PRO_5046256114" evidence="1">
    <location>
        <begin position="25"/>
        <end position="100"/>
    </location>
</feature>
<reference evidence="2 3" key="1">
    <citation type="submission" date="2018-01" db="EMBL/GenBank/DDBJ databases">
        <title>Complete and assembled Genome of Pantoea calida DSM22759T.</title>
        <authorList>
            <person name="Stevens M.J.A."/>
            <person name="Zurfluh K."/>
            <person name="Stephan R."/>
        </authorList>
    </citation>
    <scope>NUCLEOTIDE SEQUENCE [LARGE SCALE GENOMIC DNA]</scope>
    <source>
        <strain evidence="2 3">DSM 22759</strain>
    </source>
</reference>
<dbReference type="EMBL" id="CP026378">
    <property type="protein sequence ID" value="AUY26067.1"/>
    <property type="molecule type" value="Genomic_DNA"/>
</dbReference>
<evidence type="ECO:0000256" key="1">
    <source>
        <dbReference type="SAM" id="SignalP"/>
    </source>
</evidence>